<dbReference type="Proteomes" id="UP001220395">
    <property type="component" value="Chromosome"/>
</dbReference>
<evidence type="ECO:0000256" key="3">
    <source>
        <dbReference type="ARBA" id="ARBA00022692"/>
    </source>
</evidence>
<keyword evidence="4 6" id="KW-1133">Transmembrane helix</keyword>
<dbReference type="EMBL" id="CP117411">
    <property type="protein sequence ID" value="WCT74462.1"/>
    <property type="molecule type" value="Genomic_DNA"/>
</dbReference>
<accession>A0ABY7TMJ7</accession>
<keyword evidence="2" id="KW-0813">Transport</keyword>
<feature type="transmembrane region" description="Helical" evidence="6">
    <location>
        <begin position="156"/>
        <end position="178"/>
    </location>
</feature>
<dbReference type="PANTHER" id="PTHR23505">
    <property type="entry name" value="SPINSTER"/>
    <property type="match status" value="1"/>
</dbReference>
<name>A0ABY7TMJ7_9SPHN</name>
<feature type="transmembrane region" description="Helical" evidence="6">
    <location>
        <begin position="64"/>
        <end position="85"/>
    </location>
</feature>
<feature type="transmembrane region" description="Helical" evidence="6">
    <location>
        <begin position="25"/>
        <end position="43"/>
    </location>
</feature>
<dbReference type="InterPro" id="IPR020846">
    <property type="entry name" value="MFS_dom"/>
</dbReference>
<evidence type="ECO:0000313" key="8">
    <source>
        <dbReference type="EMBL" id="WCT74462.1"/>
    </source>
</evidence>
<protein>
    <submittedName>
        <fullName evidence="8">MFS transporter</fullName>
    </submittedName>
</protein>
<feature type="transmembrane region" description="Helical" evidence="6">
    <location>
        <begin position="247"/>
        <end position="269"/>
    </location>
</feature>
<dbReference type="Pfam" id="PF07690">
    <property type="entry name" value="MFS_1"/>
    <property type="match status" value="1"/>
</dbReference>
<evidence type="ECO:0000256" key="4">
    <source>
        <dbReference type="ARBA" id="ARBA00022989"/>
    </source>
</evidence>
<proteinExistence type="predicted"/>
<dbReference type="PROSITE" id="PS50850">
    <property type="entry name" value="MFS"/>
    <property type="match status" value="1"/>
</dbReference>
<feature type="transmembrane region" description="Helical" evidence="6">
    <location>
        <begin position="380"/>
        <end position="402"/>
    </location>
</feature>
<keyword evidence="3 6" id="KW-0812">Transmembrane</keyword>
<evidence type="ECO:0000256" key="1">
    <source>
        <dbReference type="ARBA" id="ARBA00004141"/>
    </source>
</evidence>
<reference evidence="8 9" key="1">
    <citation type="submission" date="2023-02" db="EMBL/GenBank/DDBJ databases">
        <title>Genome sequence of Sphingomonas naphthae.</title>
        <authorList>
            <person name="Kim S."/>
            <person name="Heo J."/>
            <person name="Kwon S.-W."/>
        </authorList>
    </citation>
    <scope>NUCLEOTIDE SEQUENCE [LARGE SCALE GENOMIC DNA]</scope>
    <source>
        <strain evidence="8 9">KACC 18716</strain>
    </source>
</reference>
<evidence type="ECO:0000256" key="2">
    <source>
        <dbReference type="ARBA" id="ARBA00022448"/>
    </source>
</evidence>
<feature type="transmembrane region" description="Helical" evidence="6">
    <location>
        <begin position="281"/>
        <end position="302"/>
    </location>
</feature>
<feature type="transmembrane region" description="Helical" evidence="6">
    <location>
        <begin position="346"/>
        <end position="368"/>
    </location>
</feature>
<evidence type="ECO:0000313" key="9">
    <source>
        <dbReference type="Proteomes" id="UP001220395"/>
    </source>
</evidence>
<feature type="transmembrane region" description="Helical" evidence="6">
    <location>
        <begin position="322"/>
        <end position="340"/>
    </location>
</feature>
<organism evidence="8 9">
    <name type="scientific">Sphingomonas naphthae</name>
    <dbReference type="NCBI Taxonomy" id="1813468"/>
    <lineage>
        <taxon>Bacteria</taxon>
        <taxon>Pseudomonadati</taxon>
        <taxon>Pseudomonadota</taxon>
        <taxon>Alphaproteobacteria</taxon>
        <taxon>Sphingomonadales</taxon>
        <taxon>Sphingomonadaceae</taxon>
        <taxon>Sphingomonas</taxon>
    </lineage>
</organism>
<dbReference type="PANTHER" id="PTHR23505:SF79">
    <property type="entry name" value="PROTEIN SPINSTER"/>
    <property type="match status" value="1"/>
</dbReference>
<dbReference type="InterPro" id="IPR011701">
    <property type="entry name" value="MFS"/>
</dbReference>
<evidence type="ECO:0000256" key="6">
    <source>
        <dbReference type="SAM" id="Phobius"/>
    </source>
</evidence>
<sequence>MTGPIGHLQTIEAPAGEASPRNPDARPWTTVWILTLLYAIAYFDKRLITLLIDPIRETIGATDLQMSLLSGAAFVSFYVIFSFPIGWAVDRMQRRNIIFWGVASWSVFAALGGLARSFWQLLGSRFGVGAGEAALMPAAHSMIADLFPRDKLSRALGIFTLGAFIGSALSFAIGGTMLSHFKRGDGIDLPLIGSMLPWQAVLLLASLPGIPLALLIFAVREPRRGHANMQHRSSAGAATYLRRHAGFYALHFIGFSTLAIMTAGVSSWLPTHIMRTYGEPVGRVGMLLATFQLTVGPLGMLLVARTVDRMFRAGQRDIHMMFYVWGVLVLAAAGILIGLAPNAIIAYVGIVIYDSLHGGFLPVAGAILQLTTPSQYRGQATAIFFVFYNVMGQALGPIAVAMSTDLLFGSDRMIGSAIALTCAVVGPITALLLLRSRRPLRAVLADAESVAAVVASPRDNH</sequence>
<comment type="subcellular location">
    <subcellularLocation>
        <location evidence="1">Membrane</location>
        <topology evidence="1">Multi-pass membrane protein</topology>
    </subcellularLocation>
</comment>
<feature type="transmembrane region" description="Helical" evidence="6">
    <location>
        <begin position="97"/>
        <end position="115"/>
    </location>
</feature>
<dbReference type="RefSeq" id="WP_273689501.1">
    <property type="nucleotide sequence ID" value="NZ_CP117411.1"/>
</dbReference>
<dbReference type="InterPro" id="IPR044770">
    <property type="entry name" value="MFS_spinster-like"/>
</dbReference>
<keyword evidence="9" id="KW-1185">Reference proteome</keyword>
<dbReference type="SUPFAM" id="SSF103473">
    <property type="entry name" value="MFS general substrate transporter"/>
    <property type="match status" value="1"/>
</dbReference>
<feature type="domain" description="Major facilitator superfamily (MFS) profile" evidence="7">
    <location>
        <begin position="30"/>
        <end position="438"/>
    </location>
</feature>
<gene>
    <name evidence="8" type="ORF">PQ455_04315</name>
</gene>
<evidence type="ECO:0000259" key="7">
    <source>
        <dbReference type="PROSITE" id="PS50850"/>
    </source>
</evidence>
<keyword evidence="5 6" id="KW-0472">Membrane</keyword>
<feature type="transmembrane region" description="Helical" evidence="6">
    <location>
        <begin position="198"/>
        <end position="219"/>
    </location>
</feature>
<dbReference type="Gene3D" id="1.20.1250.20">
    <property type="entry name" value="MFS general substrate transporter like domains"/>
    <property type="match status" value="2"/>
</dbReference>
<evidence type="ECO:0000256" key="5">
    <source>
        <dbReference type="ARBA" id="ARBA00023136"/>
    </source>
</evidence>
<dbReference type="InterPro" id="IPR036259">
    <property type="entry name" value="MFS_trans_sf"/>
</dbReference>
<feature type="transmembrane region" description="Helical" evidence="6">
    <location>
        <begin position="414"/>
        <end position="434"/>
    </location>
</feature>